<evidence type="ECO:0000256" key="6">
    <source>
        <dbReference type="ARBA" id="ARBA00022960"/>
    </source>
</evidence>
<dbReference type="GO" id="GO:0071972">
    <property type="term" value="F:peptidoglycan L,D-transpeptidase activity"/>
    <property type="evidence" value="ECO:0007669"/>
    <property type="project" value="TreeGrafter"/>
</dbReference>
<reference evidence="11 12" key="1">
    <citation type="submission" date="2020-07" db="EMBL/GenBank/DDBJ databases">
        <title>Roseicoccus Jingziensis gen. nov., sp. nov., isolated from coastal seawater.</title>
        <authorList>
            <person name="Feng X."/>
        </authorList>
    </citation>
    <scope>NUCLEOTIDE SEQUENCE [LARGE SCALE GENOMIC DNA]</scope>
    <source>
        <strain evidence="11 12">N1E253</strain>
    </source>
</reference>
<evidence type="ECO:0000256" key="5">
    <source>
        <dbReference type="ARBA" id="ARBA00022801"/>
    </source>
</evidence>
<evidence type="ECO:0000259" key="10">
    <source>
        <dbReference type="PROSITE" id="PS52029"/>
    </source>
</evidence>
<keyword evidence="4" id="KW-0808">Transferase</keyword>
<dbReference type="GO" id="GO:0071555">
    <property type="term" value="P:cell wall organization"/>
    <property type="evidence" value="ECO:0007669"/>
    <property type="project" value="UniProtKB-UniRule"/>
</dbReference>
<dbReference type="SUPFAM" id="SSF141523">
    <property type="entry name" value="L,D-transpeptidase catalytic domain-like"/>
    <property type="match status" value="1"/>
</dbReference>
<evidence type="ECO:0000313" key="12">
    <source>
        <dbReference type="Proteomes" id="UP000557872"/>
    </source>
</evidence>
<dbReference type="InterPro" id="IPR005490">
    <property type="entry name" value="LD_TPept_cat_dom"/>
</dbReference>
<dbReference type="EMBL" id="JACBAZ010000001">
    <property type="protein sequence ID" value="NWK54226.1"/>
    <property type="molecule type" value="Genomic_DNA"/>
</dbReference>
<dbReference type="UniPathway" id="UPA00219"/>
<keyword evidence="6 9" id="KW-0133">Cell shape</keyword>
<comment type="caution">
    <text evidence="11">The sequence shown here is derived from an EMBL/GenBank/DDBJ whole genome shotgun (WGS) entry which is preliminary data.</text>
</comment>
<dbReference type="PANTHER" id="PTHR30582:SF24">
    <property type="entry name" value="L,D-TRANSPEPTIDASE ERFK_SRFK-RELATED"/>
    <property type="match status" value="1"/>
</dbReference>
<evidence type="ECO:0000256" key="2">
    <source>
        <dbReference type="ARBA" id="ARBA00005992"/>
    </source>
</evidence>
<feature type="domain" description="L,D-TPase catalytic" evidence="10">
    <location>
        <begin position="16"/>
        <end position="163"/>
    </location>
</feature>
<evidence type="ECO:0000256" key="9">
    <source>
        <dbReference type="PROSITE-ProRule" id="PRU01373"/>
    </source>
</evidence>
<sequence length="189" mass="20705">MACLILTACSYGDPKNRVIVSVKDQKMLLVQGSEPVKTYPISTSKFGLGDRRGSHCTPVGRMEVAKKIGRGAPSGAVFKSRKRTGEVLKPNAPGRDPIVSRIIWLNGKQRSTRNAYGRFIYIHGTPEERTIGNPRSYGCIRMKSKDVIDLYRYLGVGSTVDVIRGPLVHTPAGQVYYSPDEALQPVAGN</sequence>
<dbReference type="PROSITE" id="PS52029">
    <property type="entry name" value="LD_TPASE"/>
    <property type="match status" value="1"/>
</dbReference>
<dbReference type="GO" id="GO:0005576">
    <property type="term" value="C:extracellular region"/>
    <property type="evidence" value="ECO:0007669"/>
    <property type="project" value="TreeGrafter"/>
</dbReference>
<dbReference type="AlphaFoldDB" id="A0A851G9Y1"/>
<dbReference type="InterPro" id="IPR050979">
    <property type="entry name" value="LD-transpeptidase"/>
</dbReference>
<feature type="active site" description="Proton donor/acceptor" evidence="9">
    <location>
        <position position="123"/>
    </location>
</feature>
<feature type="active site" description="Nucleophile" evidence="9">
    <location>
        <position position="139"/>
    </location>
</feature>
<dbReference type="Pfam" id="PF03734">
    <property type="entry name" value="YkuD"/>
    <property type="match status" value="1"/>
</dbReference>
<evidence type="ECO:0000313" key="11">
    <source>
        <dbReference type="EMBL" id="NWK54226.1"/>
    </source>
</evidence>
<dbReference type="GO" id="GO:0008360">
    <property type="term" value="P:regulation of cell shape"/>
    <property type="evidence" value="ECO:0007669"/>
    <property type="project" value="UniProtKB-UniRule"/>
</dbReference>
<evidence type="ECO:0000256" key="4">
    <source>
        <dbReference type="ARBA" id="ARBA00022679"/>
    </source>
</evidence>
<evidence type="ECO:0000256" key="1">
    <source>
        <dbReference type="ARBA" id="ARBA00004752"/>
    </source>
</evidence>
<comment type="pathway">
    <text evidence="1 9">Cell wall biogenesis; peptidoglycan biosynthesis.</text>
</comment>
<proteinExistence type="inferred from homology"/>
<dbReference type="CDD" id="cd16913">
    <property type="entry name" value="YkuD_like"/>
    <property type="match status" value="1"/>
</dbReference>
<accession>A0A851G9Y1</accession>
<protein>
    <submittedName>
        <fullName evidence="11">L,D-transpeptidase</fullName>
    </submittedName>
</protein>
<evidence type="ECO:0000256" key="7">
    <source>
        <dbReference type="ARBA" id="ARBA00022984"/>
    </source>
</evidence>
<keyword evidence="8 9" id="KW-0961">Cell wall biogenesis/degradation</keyword>
<evidence type="ECO:0000256" key="8">
    <source>
        <dbReference type="ARBA" id="ARBA00023316"/>
    </source>
</evidence>
<keyword evidence="7 9" id="KW-0573">Peptidoglycan synthesis</keyword>
<keyword evidence="12" id="KW-1185">Reference proteome</keyword>
<gene>
    <name evidence="11" type="ORF">HW115_01280</name>
</gene>
<dbReference type="RefSeq" id="WP_178930767.1">
    <property type="nucleotide sequence ID" value="NZ_JACBAZ010000001.1"/>
</dbReference>
<keyword evidence="3" id="KW-0328">Glycosyltransferase</keyword>
<dbReference type="PANTHER" id="PTHR30582">
    <property type="entry name" value="L,D-TRANSPEPTIDASE"/>
    <property type="match status" value="1"/>
</dbReference>
<comment type="similarity">
    <text evidence="2">Belongs to the YkuD family.</text>
</comment>
<evidence type="ECO:0000256" key="3">
    <source>
        <dbReference type="ARBA" id="ARBA00022676"/>
    </source>
</evidence>
<dbReference type="Proteomes" id="UP000557872">
    <property type="component" value="Unassembled WGS sequence"/>
</dbReference>
<dbReference type="Gene3D" id="2.40.440.10">
    <property type="entry name" value="L,D-transpeptidase catalytic domain-like"/>
    <property type="match status" value="1"/>
</dbReference>
<organism evidence="11 12">
    <name type="scientific">Oceaniferula marina</name>
    <dbReference type="NCBI Taxonomy" id="2748318"/>
    <lineage>
        <taxon>Bacteria</taxon>
        <taxon>Pseudomonadati</taxon>
        <taxon>Verrucomicrobiota</taxon>
        <taxon>Verrucomicrobiia</taxon>
        <taxon>Verrucomicrobiales</taxon>
        <taxon>Verrucomicrobiaceae</taxon>
        <taxon>Oceaniferula</taxon>
    </lineage>
</organism>
<dbReference type="InterPro" id="IPR038063">
    <property type="entry name" value="Transpep_catalytic_dom"/>
</dbReference>
<dbReference type="GO" id="GO:0016757">
    <property type="term" value="F:glycosyltransferase activity"/>
    <property type="evidence" value="ECO:0007669"/>
    <property type="project" value="UniProtKB-KW"/>
</dbReference>
<keyword evidence="5" id="KW-0378">Hydrolase</keyword>
<dbReference type="GO" id="GO:0018104">
    <property type="term" value="P:peptidoglycan-protein cross-linking"/>
    <property type="evidence" value="ECO:0007669"/>
    <property type="project" value="TreeGrafter"/>
</dbReference>
<name>A0A851G9Y1_9BACT</name>